<evidence type="ECO:0000313" key="10">
    <source>
        <dbReference type="EMBL" id="SHO44659.1"/>
    </source>
</evidence>
<dbReference type="InterPro" id="IPR038078">
    <property type="entry name" value="PhoU-like_sf"/>
</dbReference>
<comment type="function">
    <text evidence="7 8">Plays a role in the regulation of phosphate uptake.</text>
</comment>
<dbReference type="GO" id="GO:0006817">
    <property type="term" value="P:phosphate ion transport"/>
    <property type="evidence" value="ECO:0007669"/>
    <property type="project" value="UniProtKB-KW"/>
</dbReference>
<evidence type="ECO:0000256" key="6">
    <source>
        <dbReference type="ARBA" id="ARBA00022592"/>
    </source>
</evidence>
<dbReference type="InterPro" id="IPR028366">
    <property type="entry name" value="PhoU"/>
</dbReference>
<dbReference type="PANTHER" id="PTHR42930:SF3">
    <property type="entry name" value="PHOSPHATE-SPECIFIC TRANSPORT SYSTEM ACCESSORY PROTEIN PHOU"/>
    <property type="match status" value="1"/>
</dbReference>
<dbReference type="GO" id="GO:0005737">
    <property type="term" value="C:cytoplasm"/>
    <property type="evidence" value="ECO:0007669"/>
    <property type="project" value="UniProtKB-SubCell"/>
</dbReference>
<dbReference type="Proteomes" id="UP000184603">
    <property type="component" value="Unassembled WGS sequence"/>
</dbReference>
<keyword evidence="11" id="KW-1185">Reference proteome</keyword>
<comment type="subunit">
    <text evidence="3 8">Homodimer.</text>
</comment>
<evidence type="ECO:0000256" key="4">
    <source>
        <dbReference type="ARBA" id="ARBA00022448"/>
    </source>
</evidence>
<evidence type="ECO:0000313" key="11">
    <source>
        <dbReference type="Proteomes" id="UP000184603"/>
    </source>
</evidence>
<feature type="domain" description="PhoU" evidence="9">
    <location>
        <begin position="18"/>
        <end position="105"/>
    </location>
</feature>
<dbReference type="AlphaFoldDB" id="A0A1M7XZJ6"/>
<gene>
    <name evidence="10" type="ORF">SAMN02745220_00829</name>
</gene>
<dbReference type="PANTHER" id="PTHR42930">
    <property type="entry name" value="PHOSPHATE-SPECIFIC TRANSPORT SYSTEM ACCESSORY PROTEIN PHOU"/>
    <property type="match status" value="1"/>
</dbReference>
<reference evidence="10 11" key="1">
    <citation type="submission" date="2016-12" db="EMBL/GenBank/DDBJ databases">
        <authorList>
            <person name="Song W.-J."/>
            <person name="Kurnit D.M."/>
        </authorList>
    </citation>
    <scope>NUCLEOTIDE SEQUENCE [LARGE SCALE GENOMIC DNA]</scope>
    <source>
        <strain evidence="10 11">DSM 18488</strain>
    </source>
</reference>
<name>A0A1M7XZJ6_9BACT</name>
<dbReference type="Pfam" id="PF01895">
    <property type="entry name" value="PhoU"/>
    <property type="match status" value="2"/>
</dbReference>
<comment type="similarity">
    <text evidence="2 8">Belongs to the PhoU family.</text>
</comment>
<evidence type="ECO:0000259" key="9">
    <source>
        <dbReference type="Pfam" id="PF01895"/>
    </source>
</evidence>
<dbReference type="FunFam" id="1.20.58.220:FF:000004">
    <property type="entry name" value="Phosphate-specific transport system accessory protein PhoU"/>
    <property type="match status" value="1"/>
</dbReference>
<feature type="domain" description="PhoU" evidence="9">
    <location>
        <begin position="128"/>
        <end position="212"/>
    </location>
</feature>
<evidence type="ECO:0000256" key="7">
    <source>
        <dbReference type="ARBA" id="ARBA00056181"/>
    </source>
</evidence>
<keyword evidence="5 8" id="KW-0963">Cytoplasm</keyword>
<dbReference type="STRING" id="1121416.SAMN02745220_00829"/>
<evidence type="ECO:0000256" key="3">
    <source>
        <dbReference type="ARBA" id="ARBA00011738"/>
    </source>
</evidence>
<dbReference type="InterPro" id="IPR026022">
    <property type="entry name" value="PhoU_dom"/>
</dbReference>
<dbReference type="OrthoDB" id="9814256at2"/>
<comment type="subcellular location">
    <subcellularLocation>
        <location evidence="1 8">Cytoplasm</location>
    </subcellularLocation>
</comment>
<dbReference type="RefSeq" id="WP_073612182.1">
    <property type="nucleotide sequence ID" value="NZ_FRFE01000003.1"/>
</dbReference>
<keyword evidence="4 8" id="KW-0813">Transport</keyword>
<dbReference type="EMBL" id="FRFE01000003">
    <property type="protein sequence ID" value="SHO44659.1"/>
    <property type="molecule type" value="Genomic_DNA"/>
</dbReference>
<accession>A0A1M7XZJ6</accession>
<dbReference type="NCBIfam" id="TIGR02135">
    <property type="entry name" value="phoU_full"/>
    <property type="match status" value="1"/>
</dbReference>
<evidence type="ECO:0000256" key="8">
    <source>
        <dbReference type="PIRNR" id="PIRNR003107"/>
    </source>
</evidence>
<protein>
    <recommendedName>
        <fullName evidence="8">Phosphate-specific transport system accessory protein PhoU</fullName>
    </recommendedName>
</protein>
<sequence length="224" mass="25977">MQPYYTFHHELTKLRKKIMQLSTMVEERVRMATSVIANPDDEIIQKILVTDYEIDDMEVEIEEDCLKILALHQPVASDLRFIITVIKINNEIERIGDMAVSIALRVKTISECLNSCYPNGQGWMYDYSRMSEKVITMLKMSLDALVNRDAQLARKVFLLDDEVDTMMKDAYDKVRERIKKHPEHPGCLINIYLLARHLERIGDRSTNIAEDVIHLVEGIIVRGQ</sequence>
<evidence type="ECO:0000256" key="5">
    <source>
        <dbReference type="ARBA" id="ARBA00022490"/>
    </source>
</evidence>
<dbReference type="PIRSF" id="PIRSF003107">
    <property type="entry name" value="PhoU"/>
    <property type="match status" value="1"/>
</dbReference>
<dbReference type="SUPFAM" id="SSF109755">
    <property type="entry name" value="PhoU-like"/>
    <property type="match status" value="1"/>
</dbReference>
<dbReference type="Gene3D" id="1.20.58.220">
    <property type="entry name" value="Phosphate transport system protein phou homolog 2, domain 2"/>
    <property type="match status" value="1"/>
</dbReference>
<organism evidence="10 11">
    <name type="scientific">Desulfopila aestuarii DSM 18488</name>
    <dbReference type="NCBI Taxonomy" id="1121416"/>
    <lineage>
        <taxon>Bacteria</taxon>
        <taxon>Pseudomonadati</taxon>
        <taxon>Thermodesulfobacteriota</taxon>
        <taxon>Desulfobulbia</taxon>
        <taxon>Desulfobulbales</taxon>
        <taxon>Desulfocapsaceae</taxon>
        <taxon>Desulfopila</taxon>
    </lineage>
</organism>
<keyword evidence="6 8" id="KW-0592">Phosphate transport</keyword>
<evidence type="ECO:0000256" key="2">
    <source>
        <dbReference type="ARBA" id="ARBA00008107"/>
    </source>
</evidence>
<proteinExistence type="inferred from homology"/>
<dbReference type="GO" id="GO:0045936">
    <property type="term" value="P:negative regulation of phosphate metabolic process"/>
    <property type="evidence" value="ECO:0007669"/>
    <property type="project" value="InterPro"/>
</dbReference>
<evidence type="ECO:0000256" key="1">
    <source>
        <dbReference type="ARBA" id="ARBA00004496"/>
    </source>
</evidence>
<dbReference type="GO" id="GO:0030643">
    <property type="term" value="P:intracellular phosphate ion homeostasis"/>
    <property type="evidence" value="ECO:0007669"/>
    <property type="project" value="InterPro"/>
</dbReference>